<keyword evidence="3" id="KW-0547">Nucleotide-binding</keyword>
<dbReference type="GO" id="GO:0004674">
    <property type="term" value="F:protein serine/threonine kinase activity"/>
    <property type="evidence" value="ECO:0007669"/>
    <property type="project" value="UniProtKB-KW"/>
</dbReference>
<evidence type="ECO:0000256" key="7">
    <source>
        <dbReference type="SAM" id="MobiDB-lite"/>
    </source>
</evidence>
<evidence type="ECO:0000259" key="8">
    <source>
        <dbReference type="PROSITE" id="PS50011"/>
    </source>
</evidence>
<keyword evidence="9" id="KW-1185">Reference proteome</keyword>
<dbReference type="Gene3D" id="1.10.510.10">
    <property type="entry name" value="Transferase(Phosphotransferase) domain 1"/>
    <property type="match status" value="1"/>
</dbReference>
<dbReference type="PROSITE" id="PS50011">
    <property type="entry name" value="PROTEIN_KINASE_DOM"/>
    <property type="match status" value="1"/>
</dbReference>
<dbReference type="GO" id="GO:0051301">
    <property type="term" value="P:cell division"/>
    <property type="evidence" value="ECO:0007669"/>
    <property type="project" value="InterPro"/>
</dbReference>
<sequence length="1776" mass="191059">MACSAHSSPQILGFVAKGSFGTILKVLDCGREKVCAVKVVPKVEVLRRDTLKQCKEEVSIQRQVRHPFVHGLGDSWQGQRHLFIMCTYCSTGDLHALWRTAGCLAEATVRLFAAELVLVLVYLHDLGIMHRDVKMENILLDERGHLKLTDFGLSRYLQWGERAHTICGTLQYMAPEVLSGGPYSHAADWWSLGVLLFALASGKFPVAPAGDHVAMLERVKQSSYESPPEFSPELARLLAELLCHNPLYRLRYLHHFQGHPFFRGVAFDLQSGADRTSLTPLLRRLRLKDCATPVSCARGPRSSITTVPCTPEPPRSATVGPPSSTTPVPPTLDPPSSTTSESTHDLGTPILKPGASEAPSNATLIPGALETSSSTSPEAPGSPVPVSSTPELPDNAVSAPLCSPVLGPSTLEPSSSTIPVSQCSSIPVPSTPEPPSSTVPASVCSSIPVPSTPEPPTSTVPASVCRSIPVPGTPEPSSSTIPASVCSSIPVPSTPERSSSTAPVSQCSSIPVPSTPERSSSTIPVPLCSSILGSSTTERSSSTVPVSQCSSLPVPSTPECSSSTIPVPLCSSILGSSTPECPGNTVPVSPCSSIPVASILESPGSTMCSLVLGPCTVESPGSTTPGLPNIMSSVYCNPSSPDSSALPPCSSGSPGNASTASCTPGPPGTSSTPQKTPFRRWRAAPPDFSCSSAASEPPSANGSADRMHCQGTPEGAEFPTPVPPEESPPGLSPIEASGLEPAGSEATVTPGTSPESTLGAVSWMLPLVWLEKTLNTSFLVESLRHSLPLRKLQQDASSGVTPVPTAVASTSTTPVPTMVTGTSTTPVPAVVTGTSTTPVPTMVTGTSITPVPTVVTGISTTPVPTMVTGTCITPVPTMVAGIGTTPVPTAVTGTSITPVSTVVAGIGTTPVPTVVAGTSMTPVPTVVAGTSTTPVPTTAIGTSMTPVPSMATGTSMTPVLSMATGTFMTPRDVWERSMNTSRGSLPCAKDSAAETDSLLWHCPREQLKTLPRAELEGRLESTLIIIEALSLQLRDWQESQRPRSGVGPARQRDVLTQTDTTHPEESAWSSQSLLFRGLADAAFRSLQDEQGALEQEREQERTLVSQCQAVPESAPSKVQSCLEERDAIRQRVDEALRAKDQGYLFLEAFCAHASAQINARDQSLASQQELSTLLAQAINLQASLSAEAQSFREFLDVTFENLENERRALDEEREQMRALVSQSHALLERVPGKLQSCLEELAATREQAKEALQAKEEASCQLEKTMVTLQDTEAQLEQLTVANSRLGKDLSSVMINLASMEQERDALQQENEKQWEEMAQLAQERNSLQQECQELCQELGEATECREFLDQENQMCRTQLLEVEGRLNSTLATLQERVLQHKELMESHQRLREEQAALSKELDSTKAELLSLQTKRNKVSWCSTDIMESKMRLQELADCLKAALEEQDDDDDAPSRSKAWTPGPRTPGWQTPRRAWTPAFRTPAFHTPACHTPHHAGSSFVGSVLKAVAGKDANETSRSGSTVAKDKVASVSKAIDPEDTLLDSVKELRAVVSSLAMLSSRIQELEQSEFRALQTEISDLQLRLETVTAESQEKVDAQAATIAKLNKALRTKLENEKELQDVVKQQEEKMLQLIDKSGEVMRLKAEVSELKRLLQRAETEAKVLWEEMRGKEHQVDTAYVQERVMLRREVDKLRLLLVEKEDENIRLTDKYLEQVRGLEMKFHHTQKVLRTHEEMQEKIKEVLSALPEVTLGCQELQSLLRYLGLKPASKEAAEPL</sequence>
<accession>A0A8N5EQZ6</accession>
<organism evidence="9 10">
    <name type="scientific">Geospiza fortis</name>
    <name type="common">Medium ground-finch</name>
    <dbReference type="NCBI Taxonomy" id="48883"/>
    <lineage>
        <taxon>Eukaryota</taxon>
        <taxon>Metazoa</taxon>
        <taxon>Chordata</taxon>
        <taxon>Craniata</taxon>
        <taxon>Vertebrata</taxon>
        <taxon>Euteleostomi</taxon>
        <taxon>Archelosauria</taxon>
        <taxon>Archosauria</taxon>
        <taxon>Dinosauria</taxon>
        <taxon>Saurischia</taxon>
        <taxon>Theropoda</taxon>
        <taxon>Coelurosauria</taxon>
        <taxon>Aves</taxon>
        <taxon>Neognathae</taxon>
        <taxon>Neoaves</taxon>
        <taxon>Telluraves</taxon>
        <taxon>Australaves</taxon>
        <taxon>Passeriformes</taxon>
        <taxon>Thraupidae</taxon>
        <taxon>Geospiza</taxon>
    </lineage>
</organism>
<feature type="compositionally biased region" description="Pro residues" evidence="7">
    <location>
        <begin position="720"/>
        <end position="731"/>
    </location>
</feature>
<feature type="region of interest" description="Disordered" evidence="7">
    <location>
        <begin position="645"/>
        <end position="757"/>
    </location>
</feature>
<proteinExistence type="predicted"/>
<dbReference type="InterPro" id="IPR028728">
    <property type="entry name" value="Astrin"/>
</dbReference>
<feature type="region of interest" description="Disordered" evidence="7">
    <location>
        <begin position="295"/>
        <end position="522"/>
    </location>
</feature>
<evidence type="ECO:0000256" key="2">
    <source>
        <dbReference type="ARBA" id="ARBA00022679"/>
    </source>
</evidence>
<feature type="compositionally biased region" description="Polar residues" evidence="7">
    <location>
        <begin position="475"/>
        <end position="522"/>
    </location>
</feature>
<keyword evidence="2" id="KW-0808">Transferase</keyword>
<dbReference type="PANTHER" id="PTHR15347">
    <property type="entry name" value="SPERM-ASSOCIATED ANTIGEN 5"/>
    <property type="match status" value="1"/>
</dbReference>
<feature type="compositionally biased region" description="Polar residues" evidence="7">
    <location>
        <begin position="411"/>
        <end position="423"/>
    </location>
</feature>
<dbReference type="OrthoDB" id="5972338at2759"/>
<keyword evidence="4 10" id="KW-0418">Kinase</keyword>
<dbReference type="PANTHER" id="PTHR15347:SF1">
    <property type="entry name" value="SPERM-ASSOCIATED ANTIGEN 5"/>
    <property type="match status" value="1"/>
</dbReference>
<evidence type="ECO:0000256" key="4">
    <source>
        <dbReference type="ARBA" id="ARBA00022777"/>
    </source>
</evidence>
<dbReference type="GO" id="GO:0051988">
    <property type="term" value="P:regulation of attachment of spindle microtubules to kinetochore"/>
    <property type="evidence" value="ECO:0007669"/>
    <property type="project" value="InterPro"/>
</dbReference>
<keyword evidence="5" id="KW-0067">ATP-binding</keyword>
<dbReference type="CDD" id="cd05123">
    <property type="entry name" value="STKc_AGC"/>
    <property type="match status" value="1"/>
</dbReference>
<keyword evidence="6" id="KW-0175">Coiled coil</keyword>
<dbReference type="GeneID" id="102037673"/>
<feature type="domain" description="Protein kinase" evidence="8">
    <location>
        <begin position="9"/>
        <end position="262"/>
    </location>
</feature>
<feature type="coiled-coil region" evidence="6">
    <location>
        <begin position="1192"/>
        <end position="1345"/>
    </location>
</feature>
<feature type="region of interest" description="Disordered" evidence="7">
    <location>
        <begin position="799"/>
        <end position="821"/>
    </location>
</feature>
<evidence type="ECO:0000256" key="3">
    <source>
        <dbReference type="ARBA" id="ARBA00022741"/>
    </source>
</evidence>
<dbReference type="Proteomes" id="UP000504602">
    <property type="component" value="Unplaced"/>
</dbReference>
<evidence type="ECO:0000313" key="10">
    <source>
        <dbReference type="RefSeq" id="XP_030916484.1"/>
    </source>
</evidence>
<dbReference type="Pfam" id="PF00069">
    <property type="entry name" value="Pkinase"/>
    <property type="match status" value="1"/>
</dbReference>
<protein>
    <submittedName>
        <fullName evidence="10">Ribosomal protein S6 kinase-related protein</fullName>
    </submittedName>
</protein>
<gene>
    <name evidence="10" type="primary">RSKR</name>
</gene>
<dbReference type="GO" id="GO:0005524">
    <property type="term" value="F:ATP binding"/>
    <property type="evidence" value="ECO:0007669"/>
    <property type="project" value="UniProtKB-KW"/>
</dbReference>
<dbReference type="SUPFAM" id="SSF56112">
    <property type="entry name" value="Protein kinase-like (PK-like)"/>
    <property type="match status" value="1"/>
</dbReference>
<dbReference type="InterPro" id="IPR000719">
    <property type="entry name" value="Prot_kinase_dom"/>
</dbReference>
<dbReference type="Gene3D" id="3.30.200.20">
    <property type="entry name" value="Phosphorylase Kinase, domain 1"/>
    <property type="match status" value="1"/>
</dbReference>
<feature type="compositionally biased region" description="Low complexity" evidence="7">
    <location>
        <begin position="658"/>
        <end position="673"/>
    </location>
</feature>
<dbReference type="RefSeq" id="XP_030916484.1">
    <property type="nucleotide sequence ID" value="XM_031060624.1"/>
</dbReference>
<feature type="compositionally biased region" description="Low complexity" evidence="7">
    <location>
        <begin position="438"/>
        <end position="449"/>
    </location>
</feature>
<evidence type="ECO:0000256" key="6">
    <source>
        <dbReference type="SAM" id="Coils"/>
    </source>
</evidence>
<feature type="compositionally biased region" description="Polar residues" evidence="7">
    <location>
        <begin position="746"/>
        <end position="756"/>
    </location>
</feature>
<dbReference type="PROSITE" id="PS00108">
    <property type="entry name" value="PROTEIN_KINASE_ST"/>
    <property type="match status" value="1"/>
</dbReference>
<evidence type="ECO:0000256" key="1">
    <source>
        <dbReference type="ARBA" id="ARBA00022527"/>
    </source>
</evidence>
<evidence type="ECO:0000256" key="5">
    <source>
        <dbReference type="ARBA" id="ARBA00022840"/>
    </source>
</evidence>
<dbReference type="InterPro" id="IPR008271">
    <property type="entry name" value="Ser/Thr_kinase_AS"/>
</dbReference>
<feature type="compositionally biased region" description="Low complexity" evidence="7">
    <location>
        <begin position="689"/>
        <end position="704"/>
    </location>
</feature>
<evidence type="ECO:0000313" key="9">
    <source>
        <dbReference type="Proteomes" id="UP000504602"/>
    </source>
</evidence>
<dbReference type="InterPro" id="IPR011009">
    <property type="entry name" value="Kinase-like_dom_sf"/>
</dbReference>
<reference evidence="10" key="1">
    <citation type="submission" date="2025-08" db="UniProtKB">
        <authorList>
            <consortium name="RefSeq"/>
        </authorList>
    </citation>
    <scope>IDENTIFICATION</scope>
</reference>
<name>A0A8N5EQZ6_GEOFO</name>
<feature type="region of interest" description="Disordered" evidence="7">
    <location>
        <begin position="1446"/>
        <end position="1473"/>
    </location>
</feature>
<dbReference type="InterPro" id="IPR045270">
    <property type="entry name" value="STKc_AGC"/>
</dbReference>
<feature type="coiled-coil region" evidence="6">
    <location>
        <begin position="1570"/>
        <end position="1710"/>
    </location>
</feature>
<feature type="compositionally biased region" description="Low complexity" evidence="7">
    <location>
        <begin position="316"/>
        <end position="326"/>
    </location>
</feature>
<keyword evidence="1" id="KW-0723">Serine/threonine-protein kinase</keyword>
<dbReference type="SMART" id="SM00220">
    <property type="entry name" value="S_TKc"/>
    <property type="match status" value="1"/>
</dbReference>
<dbReference type="CTD" id="124923"/>